<dbReference type="KEGG" id="bgt:106069952"/>
<feature type="domain" description="tRNA nucleotidyltransferase/poly(A) polymerase RNA and SrmB- binding" evidence="11">
    <location>
        <begin position="268"/>
        <end position="319"/>
    </location>
</feature>
<evidence type="ECO:0008006" key="14">
    <source>
        <dbReference type="Google" id="ProtNLM"/>
    </source>
</evidence>
<dbReference type="GO" id="GO:0016779">
    <property type="term" value="F:nucleotidyltransferase activity"/>
    <property type="evidence" value="ECO:0007669"/>
    <property type="project" value="UniProtKB-KW"/>
</dbReference>
<evidence type="ECO:0000259" key="10">
    <source>
        <dbReference type="Pfam" id="PF01743"/>
    </source>
</evidence>
<feature type="domain" description="Poly A polymerase head" evidence="10">
    <location>
        <begin position="110"/>
        <end position="234"/>
    </location>
</feature>
<dbReference type="InterPro" id="IPR050264">
    <property type="entry name" value="Bact_CCA-adding_enz_type3_sf"/>
</dbReference>
<comment type="cofactor">
    <cofactor evidence="1">
        <name>Mg(2+)</name>
        <dbReference type="ChEBI" id="CHEBI:18420"/>
    </cofactor>
</comment>
<keyword evidence="7" id="KW-0547">Nucleotide-binding</keyword>
<dbReference type="InterPro" id="IPR032828">
    <property type="entry name" value="PolyA_RNA-bd"/>
</dbReference>
<dbReference type="Gene3D" id="1.10.3090.10">
    <property type="entry name" value="cca-adding enzyme, domain 2"/>
    <property type="match status" value="1"/>
</dbReference>
<gene>
    <name evidence="12" type="primary">106069952</name>
</gene>
<dbReference type="GO" id="GO:1990180">
    <property type="term" value="P:mitochondrial tRNA 3'-end processing"/>
    <property type="evidence" value="ECO:0007669"/>
    <property type="project" value="TreeGrafter"/>
</dbReference>
<dbReference type="OrthoDB" id="445712at2759"/>
<organism evidence="12 13">
    <name type="scientific">Biomphalaria glabrata</name>
    <name type="common">Bloodfluke planorb</name>
    <name type="synonym">Freshwater snail</name>
    <dbReference type="NCBI Taxonomy" id="6526"/>
    <lineage>
        <taxon>Eukaryota</taxon>
        <taxon>Metazoa</taxon>
        <taxon>Spiralia</taxon>
        <taxon>Lophotrochozoa</taxon>
        <taxon>Mollusca</taxon>
        <taxon>Gastropoda</taxon>
        <taxon>Heterobranchia</taxon>
        <taxon>Euthyneura</taxon>
        <taxon>Panpulmonata</taxon>
        <taxon>Hygrophila</taxon>
        <taxon>Lymnaeoidea</taxon>
        <taxon>Planorbidae</taxon>
        <taxon>Biomphalaria</taxon>
    </lineage>
</organism>
<dbReference type="Pfam" id="PF01743">
    <property type="entry name" value="PolyA_pol"/>
    <property type="match status" value="1"/>
</dbReference>
<comment type="similarity">
    <text evidence="2 9">Belongs to the tRNA nucleotidyltransferase/poly(A) polymerase family.</text>
</comment>
<dbReference type="PANTHER" id="PTHR46173:SF1">
    <property type="entry name" value="CCA TRNA NUCLEOTIDYLTRANSFERASE 1, MITOCHONDRIAL"/>
    <property type="match status" value="1"/>
</dbReference>
<evidence type="ECO:0000256" key="1">
    <source>
        <dbReference type="ARBA" id="ARBA00001946"/>
    </source>
</evidence>
<dbReference type="Gene3D" id="3.30.460.10">
    <property type="entry name" value="Beta Polymerase, domain 2"/>
    <property type="match status" value="1"/>
</dbReference>
<sequence length="498" mass="58090">MNLVIETVFKRPNLFKLRCICALLTKTRTWKFHDRPVRHFSKLHKIDNVGFIHVRNFFLCRASSVTRTSKHLYLKPNLIIMKLDSPEFHSIFTPELNCLKDLFKKYNYELRIAGGAVRDLLDGKVPVDLDFATTATPAEMKEMFTKENIRMLNMNGEAHGTITARVNDKENFEITTLRIDVVTDGRKAEVEFTKDWMLDANRRDLTINSLFLDFEGQVYDYFNGIDDLKHHRIRFVGSAEQRIQEDYLRILRYFRFYGKIANDPDKHENETLDAIRNNAEGLKRISGERIWMEMKKILTGRYSAHIIQSMIQVGLGEYIGLPRANNFKELFSVCERTEGQNCHHMTRMSALLDDEVDVYTFHERNKLSNEELQLALFIVQHRSDTMGEDLMSYCTDLHSDSSGTEQKVISKIVELMKYCGHKKTAAEFPALKLPVLPVTGHDLTQRDVPRGPKIALTLNELRKIWKDSRYTLSKEELLDRIPEVLERIPDNLKKKRKK</sequence>
<protein>
    <recommendedName>
        <fullName evidence="14">Poly A polymerase head domain-containing protein</fullName>
    </recommendedName>
</protein>
<name>A0A2C9JVM8_BIOGL</name>
<dbReference type="EnsemblMetazoa" id="BGLB008734-RC">
    <property type="protein sequence ID" value="BGLB008734-PC"/>
    <property type="gene ID" value="BGLB008734"/>
</dbReference>
<dbReference type="GO" id="GO:0001680">
    <property type="term" value="P:tRNA 3'-terminal CCA addition"/>
    <property type="evidence" value="ECO:0007669"/>
    <property type="project" value="TreeGrafter"/>
</dbReference>
<evidence type="ECO:0000256" key="4">
    <source>
        <dbReference type="ARBA" id="ARBA00022694"/>
    </source>
</evidence>
<dbReference type="Proteomes" id="UP000076420">
    <property type="component" value="Unassembled WGS sequence"/>
</dbReference>
<evidence type="ECO:0000256" key="7">
    <source>
        <dbReference type="ARBA" id="ARBA00022741"/>
    </source>
</evidence>
<reference evidence="12" key="1">
    <citation type="submission" date="2020-05" db="UniProtKB">
        <authorList>
            <consortium name="EnsemblMetazoa"/>
        </authorList>
    </citation>
    <scope>IDENTIFICATION</scope>
    <source>
        <strain evidence="12">BB02</strain>
    </source>
</reference>
<evidence type="ECO:0000256" key="2">
    <source>
        <dbReference type="ARBA" id="ARBA00007265"/>
    </source>
</evidence>
<dbReference type="SUPFAM" id="SSF81301">
    <property type="entry name" value="Nucleotidyltransferase"/>
    <property type="match status" value="1"/>
</dbReference>
<evidence type="ECO:0000256" key="3">
    <source>
        <dbReference type="ARBA" id="ARBA00022679"/>
    </source>
</evidence>
<dbReference type="Pfam" id="PF12627">
    <property type="entry name" value="PolyA_pol_RNAbd"/>
    <property type="match status" value="1"/>
</dbReference>
<dbReference type="GO" id="GO:0005739">
    <property type="term" value="C:mitochondrion"/>
    <property type="evidence" value="ECO:0007669"/>
    <property type="project" value="TreeGrafter"/>
</dbReference>
<dbReference type="VEuPathDB" id="VectorBase:BGLAX_045668"/>
<keyword evidence="6" id="KW-0479">Metal-binding</keyword>
<dbReference type="STRING" id="6526.A0A2C9JVM8"/>
<evidence type="ECO:0000259" key="11">
    <source>
        <dbReference type="Pfam" id="PF12627"/>
    </source>
</evidence>
<evidence type="ECO:0000256" key="8">
    <source>
        <dbReference type="ARBA" id="ARBA00022842"/>
    </source>
</evidence>
<keyword evidence="8" id="KW-0460">Magnesium</keyword>
<keyword evidence="9" id="KW-0694">RNA-binding</keyword>
<dbReference type="InterPro" id="IPR002646">
    <property type="entry name" value="PolA_pol_head_dom"/>
</dbReference>
<dbReference type="InterPro" id="IPR043519">
    <property type="entry name" value="NT_sf"/>
</dbReference>
<keyword evidence="4" id="KW-0819">tRNA processing</keyword>
<dbReference type="VEuPathDB" id="VectorBase:BGLB008734"/>
<proteinExistence type="inferred from homology"/>
<accession>A0A2C9JVM8</accession>
<keyword evidence="5" id="KW-0548">Nucleotidyltransferase</keyword>
<evidence type="ECO:0000313" key="12">
    <source>
        <dbReference type="EnsemblMetazoa" id="BGLB008734-PC"/>
    </source>
</evidence>
<dbReference type="GO" id="GO:0046872">
    <property type="term" value="F:metal ion binding"/>
    <property type="evidence" value="ECO:0007669"/>
    <property type="project" value="UniProtKB-KW"/>
</dbReference>
<evidence type="ECO:0000256" key="6">
    <source>
        <dbReference type="ARBA" id="ARBA00022723"/>
    </source>
</evidence>
<dbReference type="PANTHER" id="PTHR46173">
    <property type="entry name" value="CCA TRNA NUCLEOTIDYLTRANSFERASE 1, MITOCHONDRIAL"/>
    <property type="match status" value="1"/>
</dbReference>
<dbReference type="GO" id="GO:0000166">
    <property type="term" value="F:nucleotide binding"/>
    <property type="evidence" value="ECO:0007669"/>
    <property type="project" value="UniProtKB-KW"/>
</dbReference>
<keyword evidence="3 9" id="KW-0808">Transferase</keyword>
<evidence type="ECO:0000256" key="9">
    <source>
        <dbReference type="RuleBase" id="RU003953"/>
    </source>
</evidence>
<dbReference type="CDD" id="cd05398">
    <property type="entry name" value="NT_ClassII-CCAase"/>
    <property type="match status" value="1"/>
</dbReference>
<evidence type="ECO:0000313" key="13">
    <source>
        <dbReference type="Proteomes" id="UP000076420"/>
    </source>
</evidence>
<dbReference type="AlphaFoldDB" id="A0A2C9JVM8"/>
<dbReference type="GO" id="GO:0000049">
    <property type="term" value="F:tRNA binding"/>
    <property type="evidence" value="ECO:0007669"/>
    <property type="project" value="TreeGrafter"/>
</dbReference>
<evidence type="ECO:0000256" key="5">
    <source>
        <dbReference type="ARBA" id="ARBA00022695"/>
    </source>
</evidence>
<dbReference type="SUPFAM" id="SSF81891">
    <property type="entry name" value="Poly A polymerase C-terminal region-like"/>
    <property type="match status" value="1"/>
</dbReference>